<evidence type="ECO:0000256" key="16">
    <source>
        <dbReference type="RuleBase" id="RU362060"/>
    </source>
</evidence>
<dbReference type="Gene3D" id="1.10.520.10">
    <property type="match status" value="1"/>
</dbReference>
<organism evidence="18 19">
    <name type="scientific">Vitis rotundifolia</name>
    <name type="common">Muscadine grape</name>
    <dbReference type="NCBI Taxonomy" id="103349"/>
    <lineage>
        <taxon>Eukaryota</taxon>
        <taxon>Viridiplantae</taxon>
        <taxon>Streptophyta</taxon>
        <taxon>Embryophyta</taxon>
        <taxon>Tracheophyta</taxon>
        <taxon>Spermatophyta</taxon>
        <taxon>Magnoliopsida</taxon>
        <taxon>eudicotyledons</taxon>
        <taxon>Gunneridae</taxon>
        <taxon>Pentapetalae</taxon>
        <taxon>rosids</taxon>
        <taxon>Vitales</taxon>
        <taxon>Vitaceae</taxon>
        <taxon>Viteae</taxon>
        <taxon>Vitis</taxon>
    </lineage>
</organism>
<dbReference type="InterPro" id="IPR019794">
    <property type="entry name" value="Peroxidases_AS"/>
</dbReference>
<feature type="active site" description="Proton acceptor" evidence="11">
    <location>
        <position position="68"/>
    </location>
</feature>
<dbReference type="Gene3D" id="1.10.420.10">
    <property type="entry name" value="Peroxidase, domain 2"/>
    <property type="match status" value="1"/>
</dbReference>
<evidence type="ECO:0000313" key="19">
    <source>
        <dbReference type="Proteomes" id="UP001168098"/>
    </source>
</evidence>
<feature type="disulfide bond" evidence="15">
    <location>
        <begin position="70"/>
        <end position="75"/>
    </location>
</feature>
<dbReference type="PANTHER" id="PTHR31388:SF139">
    <property type="entry name" value="PEROXIDASE 53"/>
    <property type="match status" value="1"/>
</dbReference>
<feature type="binding site" evidence="13">
    <location>
        <position position="72"/>
    </location>
    <ligand>
        <name>Ca(2+)</name>
        <dbReference type="ChEBI" id="CHEBI:29108"/>
        <label>1</label>
    </ligand>
</feature>
<keyword evidence="16" id="KW-0732">Signal</keyword>
<evidence type="ECO:0000256" key="13">
    <source>
        <dbReference type="PIRSR" id="PIRSR600823-3"/>
    </source>
</evidence>
<keyword evidence="5 16" id="KW-0575">Peroxidase</keyword>
<dbReference type="GO" id="GO:0140825">
    <property type="term" value="F:lactoperoxidase activity"/>
    <property type="evidence" value="ECO:0007669"/>
    <property type="project" value="UniProtKB-EC"/>
</dbReference>
<dbReference type="InterPro" id="IPR033905">
    <property type="entry name" value="Secretory_peroxidase"/>
</dbReference>
<dbReference type="InterPro" id="IPR019793">
    <property type="entry name" value="Peroxidases_heam-ligand_BS"/>
</dbReference>
<feature type="binding site" evidence="13">
    <location>
        <position position="76"/>
    </location>
    <ligand>
        <name>Ca(2+)</name>
        <dbReference type="ChEBI" id="CHEBI:29108"/>
        <label>1</label>
    </ligand>
</feature>
<dbReference type="Pfam" id="PF00141">
    <property type="entry name" value="peroxidase"/>
    <property type="match status" value="1"/>
</dbReference>
<comment type="function">
    <text evidence="2">Removal of H(2)O(2), oxidation of toxic reductants, biosynthesis and degradation of lignin, suberization, auxin catabolism, response to environmental stresses such as wounding, pathogen attack and oxidative stress. These functions might be dependent on each isozyme/isoform in each plant tissue.</text>
</comment>
<dbReference type="GO" id="GO:0042744">
    <property type="term" value="P:hydrogen peroxide catabolic process"/>
    <property type="evidence" value="ECO:0007669"/>
    <property type="project" value="UniProtKB-KW"/>
</dbReference>
<evidence type="ECO:0000256" key="14">
    <source>
        <dbReference type="PIRSR" id="PIRSR600823-4"/>
    </source>
</evidence>
<dbReference type="EMBL" id="JARBHA010000008">
    <property type="protein sequence ID" value="KAJ9695550.1"/>
    <property type="molecule type" value="Genomic_DNA"/>
</dbReference>
<keyword evidence="19" id="KW-1185">Reference proteome</keyword>
<evidence type="ECO:0000256" key="4">
    <source>
        <dbReference type="ARBA" id="ARBA00012313"/>
    </source>
</evidence>
<comment type="similarity">
    <text evidence="3">Belongs to the peroxidase family. Ascorbate peroxidase subfamily.</text>
</comment>
<feature type="binding site" evidence="13">
    <location>
        <position position="224"/>
    </location>
    <ligand>
        <name>Ca(2+)</name>
        <dbReference type="ChEBI" id="CHEBI:29108"/>
        <label>2</label>
    </ligand>
</feature>
<dbReference type="EC" id="1.11.1.7" evidence="4 16"/>
<dbReference type="PROSITE" id="PS00435">
    <property type="entry name" value="PEROXIDASE_1"/>
    <property type="match status" value="1"/>
</dbReference>
<reference evidence="18 19" key="1">
    <citation type="journal article" date="2023" name="BMC Biotechnol.">
        <title>Vitis rotundifolia cv Carlos genome sequencing.</title>
        <authorList>
            <person name="Huff M."/>
            <person name="Hulse-Kemp A."/>
            <person name="Scheffler B."/>
            <person name="Youngblood R."/>
            <person name="Simpson S."/>
            <person name="Babiker E."/>
            <person name="Staton M."/>
        </authorList>
    </citation>
    <scope>NUCLEOTIDE SEQUENCE [LARGE SCALE GENOMIC DNA]</scope>
    <source>
        <tissue evidence="18">Leaf</tissue>
    </source>
</reference>
<feature type="domain" description="Plant heme peroxidase family profile" evidence="17">
    <location>
        <begin position="27"/>
        <end position="361"/>
    </location>
</feature>
<dbReference type="AlphaFoldDB" id="A0AA38ZUH9"/>
<dbReference type="Proteomes" id="UP001168098">
    <property type="component" value="Unassembled WGS sequence"/>
</dbReference>
<feature type="binding site" evidence="12">
    <location>
        <position position="193"/>
    </location>
    <ligand>
        <name>substrate</name>
    </ligand>
</feature>
<accession>A0AA38ZUH9</accession>
<feature type="disulfide bond" evidence="15">
    <location>
        <begin position="230"/>
        <end position="262"/>
    </location>
</feature>
<evidence type="ECO:0000256" key="1">
    <source>
        <dbReference type="ARBA" id="ARBA00000189"/>
    </source>
</evidence>
<evidence type="ECO:0000256" key="8">
    <source>
        <dbReference type="ARBA" id="ARBA00023002"/>
    </source>
</evidence>
<feature type="binding site" evidence="13">
    <location>
        <position position="69"/>
    </location>
    <ligand>
        <name>Ca(2+)</name>
        <dbReference type="ChEBI" id="CHEBI:29108"/>
        <label>1</label>
    </ligand>
</feature>
<protein>
    <recommendedName>
        <fullName evidence="4 16">Peroxidase</fullName>
        <ecNumber evidence="4 16">1.11.1.7</ecNumber>
    </recommendedName>
</protein>
<feature type="disulfide bond" evidence="15">
    <location>
        <begin position="37"/>
        <end position="117"/>
    </location>
</feature>
<gene>
    <name evidence="18" type="ORF">PVL29_010839</name>
</gene>
<feature type="disulfide bond" evidence="15">
    <location>
        <begin position="123"/>
        <end position="357"/>
    </location>
</feature>
<dbReference type="CDD" id="cd00693">
    <property type="entry name" value="secretory_peroxidase"/>
    <property type="match status" value="1"/>
</dbReference>
<evidence type="ECO:0000256" key="12">
    <source>
        <dbReference type="PIRSR" id="PIRSR600823-2"/>
    </source>
</evidence>
<dbReference type="InterPro" id="IPR002016">
    <property type="entry name" value="Haem_peroxidase"/>
</dbReference>
<feature type="binding site" evidence="13">
    <location>
        <position position="74"/>
    </location>
    <ligand>
        <name>Ca(2+)</name>
        <dbReference type="ChEBI" id="CHEBI:29108"/>
        <label>1</label>
    </ligand>
</feature>
<evidence type="ECO:0000256" key="5">
    <source>
        <dbReference type="ARBA" id="ARBA00022559"/>
    </source>
</evidence>
<feature type="binding site" evidence="13">
    <location>
        <position position="78"/>
    </location>
    <ligand>
        <name>Ca(2+)</name>
        <dbReference type="ChEBI" id="CHEBI:29108"/>
        <label>1</label>
    </ligand>
</feature>
<dbReference type="InterPro" id="IPR010255">
    <property type="entry name" value="Haem_peroxidase_sf"/>
</dbReference>
<evidence type="ECO:0000256" key="7">
    <source>
        <dbReference type="ARBA" id="ARBA00022723"/>
    </source>
</evidence>
<dbReference type="FunFam" id="1.10.420.10:FF:000001">
    <property type="entry name" value="Peroxidase"/>
    <property type="match status" value="1"/>
</dbReference>
<comment type="subcellular location">
    <subcellularLocation>
        <location evidence="16">Secreted</location>
    </subcellularLocation>
</comment>
<keyword evidence="9 13" id="KW-0408">Iron</keyword>
<comment type="caution">
    <text evidence="18">The sequence shown here is derived from an EMBL/GenBank/DDBJ whole genome shotgun (WGS) entry which is preliminary data.</text>
</comment>
<comment type="cofactor">
    <cofactor evidence="13 16">
        <name>Ca(2+)</name>
        <dbReference type="ChEBI" id="CHEBI:29108"/>
    </cofactor>
    <text evidence="13 16">Binds 2 calcium ions per subunit.</text>
</comment>
<feature type="binding site" description="axial binding residue" evidence="13">
    <location>
        <position position="223"/>
    </location>
    <ligand>
        <name>heme b</name>
        <dbReference type="ChEBI" id="CHEBI:60344"/>
    </ligand>
    <ligandPart>
        <name>Fe</name>
        <dbReference type="ChEBI" id="CHEBI:18248"/>
    </ligandPart>
</feature>
<comment type="similarity">
    <text evidence="16">Belongs to the peroxidase family. Classical plant (class III) peroxidase subfamily.</text>
</comment>
<keyword evidence="8 16" id="KW-0560">Oxidoreductase</keyword>
<comment type="catalytic activity">
    <reaction evidence="1 16">
        <text>2 a phenolic donor + H2O2 = 2 a phenolic radical donor + 2 H2O</text>
        <dbReference type="Rhea" id="RHEA:56136"/>
        <dbReference type="ChEBI" id="CHEBI:15377"/>
        <dbReference type="ChEBI" id="CHEBI:16240"/>
        <dbReference type="ChEBI" id="CHEBI:139520"/>
        <dbReference type="ChEBI" id="CHEBI:139521"/>
        <dbReference type="EC" id="1.11.1.7"/>
    </reaction>
</comment>
<feature type="signal peptide" evidence="16">
    <location>
        <begin position="1"/>
        <end position="26"/>
    </location>
</feature>
<feature type="binding site" evidence="13">
    <location>
        <position position="90"/>
    </location>
    <ligand>
        <name>Ca(2+)</name>
        <dbReference type="ChEBI" id="CHEBI:29108"/>
        <label>1</label>
    </ligand>
</feature>
<evidence type="ECO:0000313" key="18">
    <source>
        <dbReference type="EMBL" id="KAJ9695550.1"/>
    </source>
</evidence>
<dbReference type="PRINTS" id="PR00458">
    <property type="entry name" value="PEROXIDASE"/>
</dbReference>
<dbReference type="PROSITE" id="PS00436">
    <property type="entry name" value="PEROXIDASE_2"/>
    <property type="match status" value="1"/>
</dbReference>
<feature type="binding site" evidence="13">
    <location>
        <position position="276"/>
    </location>
    <ligand>
        <name>Ca(2+)</name>
        <dbReference type="ChEBI" id="CHEBI:29108"/>
        <label>2</label>
    </ligand>
</feature>
<evidence type="ECO:0000256" key="6">
    <source>
        <dbReference type="ARBA" id="ARBA00022617"/>
    </source>
</evidence>
<dbReference type="GO" id="GO:0020037">
    <property type="term" value="F:heme binding"/>
    <property type="evidence" value="ECO:0007669"/>
    <property type="project" value="UniProtKB-UniRule"/>
</dbReference>
<evidence type="ECO:0000256" key="9">
    <source>
        <dbReference type="ARBA" id="ARBA00023004"/>
    </source>
</evidence>
<sequence>MASSPSHFFVLIATIFISSLFHPSTAQLNSSFYSCTCPNAYTIVRSIVHQAMASDTRIGASLVRLHFHDCFVNGCDASILLDDSPRIQSEKHAAPNFKSARGFEVVDRIKAALECSCRGVVSCADILALASEASVSLVRTFFRFWFVWLPRKHNACKDFKLCVLQSGGPSWTVLLGRRDSTTANQAGANTSIPSPSEGLANISNKFSAVGLETTDLVALSGAHTFGKAQCRTFSKRLYNFSGTGGPDPTLNATYLASLRQICPEDGNGGFGLANLDPTNTPDGHDFDNNYFSNLQSLRGLLQSDQELFSTPTAKTIAIVNSFSGNQSAFFQSFAQSMVKMGNISPLTGKDGEIRLNCRKVNGG</sequence>
<keyword evidence="6 16" id="KW-0349">Heme</keyword>
<dbReference type="InterPro" id="IPR000823">
    <property type="entry name" value="Peroxidase_pln"/>
</dbReference>
<name>A0AA38ZUH9_VITRO</name>
<evidence type="ECO:0000256" key="15">
    <source>
        <dbReference type="PIRSR" id="PIRSR600823-5"/>
    </source>
</evidence>
<feature type="site" description="Transition state stabilizer" evidence="14">
    <location>
        <position position="64"/>
    </location>
</feature>
<evidence type="ECO:0000256" key="11">
    <source>
        <dbReference type="PIRSR" id="PIRSR600823-1"/>
    </source>
</evidence>
<dbReference type="PROSITE" id="PS50873">
    <property type="entry name" value="PEROXIDASE_4"/>
    <property type="match status" value="1"/>
</dbReference>
<evidence type="ECO:0000256" key="2">
    <source>
        <dbReference type="ARBA" id="ARBA00002322"/>
    </source>
</evidence>
<comment type="cofactor">
    <cofactor evidence="13 16">
        <name>heme b</name>
        <dbReference type="ChEBI" id="CHEBI:60344"/>
    </cofactor>
    <text evidence="13 16">Binds 1 heme b (iron(II)-protoporphyrin IX) group per subunit.</text>
</comment>
<dbReference type="PANTHER" id="PTHR31388">
    <property type="entry name" value="PEROXIDASE 72-RELATED"/>
    <property type="match status" value="1"/>
</dbReference>
<dbReference type="SUPFAM" id="SSF48113">
    <property type="entry name" value="Heme-dependent peroxidases"/>
    <property type="match status" value="1"/>
</dbReference>
<keyword evidence="16" id="KW-0376">Hydrogen peroxide</keyword>
<keyword evidence="16" id="KW-0964">Secreted</keyword>
<evidence type="ECO:0000256" key="10">
    <source>
        <dbReference type="ARBA" id="ARBA00023157"/>
    </source>
</evidence>
<dbReference type="GO" id="GO:0006979">
    <property type="term" value="P:response to oxidative stress"/>
    <property type="evidence" value="ECO:0007669"/>
    <property type="project" value="UniProtKB-UniRule"/>
</dbReference>
<feature type="binding site" evidence="13">
    <location>
        <position position="287"/>
    </location>
    <ligand>
        <name>Ca(2+)</name>
        <dbReference type="ChEBI" id="CHEBI:29108"/>
        <label>2</label>
    </ligand>
</feature>
<dbReference type="GO" id="GO:0046872">
    <property type="term" value="F:metal ion binding"/>
    <property type="evidence" value="ECO:0007669"/>
    <property type="project" value="UniProtKB-UniRule"/>
</dbReference>
<keyword evidence="13 16" id="KW-0106">Calcium</keyword>
<evidence type="ECO:0000256" key="3">
    <source>
        <dbReference type="ARBA" id="ARBA00006873"/>
    </source>
</evidence>
<proteinExistence type="inferred from homology"/>
<keyword evidence="7 13" id="KW-0479">Metal-binding</keyword>
<dbReference type="PRINTS" id="PR00461">
    <property type="entry name" value="PLPEROXIDASE"/>
</dbReference>
<dbReference type="GO" id="GO:0005576">
    <property type="term" value="C:extracellular region"/>
    <property type="evidence" value="ECO:0007669"/>
    <property type="project" value="UniProtKB-SubCell"/>
</dbReference>
<feature type="chain" id="PRO_5041481732" description="Peroxidase" evidence="16">
    <location>
        <begin position="27"/>
        <end position="363"/>
    </location>
</feature>
<evidence type="ECO:0000259" key="17">
    <source>
        <dbReference type="PROSITE" id="PS50873"/>
    </source>
</evidence>
<keyword evidence="10 15" id="KW-1015">Disulfide bond</keyword>